<dbReference type="PANTHER" id="PTHR43808">
    <property type="entry name" value="ACETYLORNITHINE DEACETYLASE"/>
    <property type="match status" value="1"/>
</dbReference>
<sequence length="401" mass="44063">MSKTVEEIINLERVKGLLGDLVRIHSPFFHEDEIMEYVFNWFKSKNLPVDTHKFYEKKITDFKGTNLVGKLEGEDEGPQVVLNGHLDTVNICDGWTREPLAAEIEGNRMYGLGTLDMKGGDTAIMLAVEAFSRTVEHFNGEILYTLVCDEEGPYGLGTDALVMDGYYDNADVSIVPEPSAAFAGIDFPCLCLGARGGWKYTVNFKGKSAHGANPEKGINAITEASKVIVELEKSKLKEHPKLGTGSICIIDVEGGGAPLSVPDTASFSVFRHVTLGEDRNYLRQEVEKAIERADIKGKASISFRDAPHPDCAGFQPYVVSESNPYTRAIKESIQAATSQEANIAYFSSVGDFNYLGSRTKIPTYVMGPSGENYHSADEYVELDSVVKTANIIYNFLVNVLV</sequence>
<evidence type="ECO:0000259" key="6">
    <source>
        <dbReference type="Pfam" id="PF07687"/>
    </source>
</evidence>
<keyword evidence="5" id="KW-0862">Zinc</keyword>
<dbReference type="GO" id="GO:0046872">
    <property type="term" value="F:metal ion binding"/>
    <property type="evidence" value="ECO:0007669"/>
    <property type="project" value="UniProtKB-KW"/>
</dbReference>
<dbReference type="InterPro" id="IPR050072">
    <property type="entry name" value="Peptidase_M20A"/>
</dbReference>
<accession>A0A8A7KHT2</accession>
<keyword evidence="4" id="KW-0378">Hydrolase</keyword>
<evidence type="ECO:0000256" key="5">
    <source>
        <dbReference type="ARBA" id="ARBA00022833"/>
    </source>
</evidence>
<proteinExistence type="inferred from homology"/>
<keyword evidence="3" id="KW-0479">Metal-binding</keyword>
<dbReference type="EMBL" id="CP046640">
    <property type="protein sequence ID" value="QTL99109.1"/>
    <property type="molecule type" value="Genomic_DNA"/>
</dbReference>
<comment type="similarity">
    <text evidence="2">Belongs to the peptidase M20A family.</text>
</comment>
<evidence type="ECO:0000256" key="1">
    <source>
        <dbReference type="ARBA" id="ARBA00001947"/>
    </source>
</evidence>
<keyword evidence="8" id="KW-1185">Reference proteome</keyword>
<reference evidence="7" key="1">
    <citation type="submission" date="2019-12" db="EMBL/GenBank/DDBJ databases">
        <authorList>
            <person name="zhang j."/>
            <person name="sun C.M."/>
        </authorList>
    </citation>
    <scope>NUCLEOTIDE SEQUENCE</scope>
    <source>
        <strain evidence="7">NS-1</strain>
    </source>
</reference>
<dbReference type="InterPro" id="IPR036264">
    <property type="entry name" value="Bact_exopeptidase_dim_dom"/>
</dbReference>
<evidence type="ECO:0000256" key="4">
    <source>
        <dbReference type="ARBA" id="ARBA00022801"/>
    </source>
</evidence>
<evidence type="ECO:0000313" key="7">
    <source>
        <dbReference type="EMBL" id="QTL99109.1"/>
    </source>
</evidence>
<dbReference type="RefSeq" id="WP_230867504.1">
    <property type="nucleotide sequence ID" value="NZ_CP046640.1"/>
</dbReference>
<dbReference type="Proteomes" id="UP000665020">
    <property type="component" value="Chromosome"/>
</dbReference>
<dbReference type="Pfam" id="PF01546">
    <property type="entry name" value="Peptidase_M20"/>
    <property type="match status" value="1"/>
</dbReference>
<dbReference type="PANTHER" id="PTHR43808:SF8">
    <property type="entry name" value="PEPTIDASE M20 DIMERISATION DOMAIN-CONTAINING PROTEIN"/>
    <property type="match status" value="1"/>
</dbReference>
<protein>
    <submittedName>
        <fullName evidence="7">M20/M25/M40 family metallo-hydrolase</fullName>
    </submittedName>
</protein>
<evidence type="ECO:0000256" key="2">
    <source>
        <dbReference type="ARBA" id="ARBA00006247"/>
    </source>
</evidence>
<evidence type="ECO:0000256" key="3">
    <source>
        <dbReference type="ARBA" id="ARBA00022723"/>
    </source>
</evidence>
<dbReference type="InterPro" id="IPR011650">
    <property type="entry name" value="Peptidase_M20_dimer"/>
</dbReference>
<gene>
    <name evidence="7" type="ORF">GM661_14655</name>
</gene>
<dbReference type="InterPro" id="IPR002933">
    <property type="entry name" value="Peptidase_M20"/>
</dbReference>
<organism evidence="7 8">
    <name type="scientific">Iocasia fonsfrigidae</name>
    <dbReference type="NCBI Taxonomy" id="2682810"/>
    <lineage>
        <taxon>Bacteria</taxon>
        <taxon>Bacillati</taxon>
        <taxon>Bacillota</taxon>
        <taxon>Clostridia</taxon>
        <taxon>Halanaerobiales</taxon>
        <taxon>Halanaerobiaceae</taxon>
        <taxon>Iocasia</taxon>
    </lineage>
</organism>
<evidence type="ECO:0000313" key="8">
    <source>
        <dbReference type="Proteomes" id="UP000665020"/>
    </source>
</evidence>
<comment type="cofactor">
    <cofactor evidence="1">
        <name>Zn(2+)</name>
        <dbReference type="ChEBI" id="CHEBI:29105"/>
    </cofactor>
</comment>
<dbReference type="SUPFAM" id="SSF55031">
    <property type="entry name" value="Bacterial exopeptidase dimerisation domain"/>
    <property type="match status" value="1"/>
</dbReference>
<name>A0A8A7KHT2_9FIRM</name>
<dbReference type="Gene3D" id="3.40.630.10">
    <property type="entry name" value="Zn peptidases"/>
    <property type="match status" value="2"/>
</dbReference>
<dbReference type="KEGG" id="ifn:GM661_14655"/>
<dbReference type="AlphaFoldDB" id="A0A8A7KHT2"/>
<dbReference type="GO" id="GO:0016787">
    <property type="term" value="F:hydrolase activity"/>
    <property type="evidence" value="ECO:0007669"/>
    <property type="project" value="UniProtKB-KW"/>
</dbReference>
<dbReference type="SUPFAM" id="SSF53187">
    <property type="entry name" value="Zn-dependent exopeptidases"/>
    <property type="match status" value="1"/>
</dbReference>
<dbReference type="Pfam" id="PF07687">
    <property type="entry name" value="M20_dimer"/>
    <property type="match status" value="1"/>
</dbReference>
<dbReference type="Gene3D" id="3.30.70.360">
    <property type="match status" value="1"/>
</dbReference>
<feature type="domain" description="Peptidase M20 dimerisation" evidence="6">
    <location>
        <begin position="193"/>
        <end position="296"/>
    </location>
</feature>